<dbReference type="EMBL" id="JANAVZ010000006">
    <property type="protein sequence ID" value="MCT4333563.1"/>
    <property type="molecule type" value="Genomic_DNA"/>
</dbReference>
<proteinExistence type="inferred from homology"/>
<comment type="similarity">
    <text evidence="1">Belongs to the NAD(P)H dehydrogenase (quinone) family.</text>
</comment>
<dbReference type="PANTHER" id="PTHR10204">
    <property type="entry name" value="NAD P H OXIDOREDUCTASE-RELATED"/>
    <property type="match status" value="1"/>
</dbReference>
<keyword evidence="2" id="KW-0560">Oxidoreductase</keyword>
<evidence type="ECO:0000259" key="3">
    <source>
        <dbReference type="Pfam" id="PF02525"/>
    </source>
</evidence>
<evidence type="ECO:0000313" key="5">
    <source>
        <dbReference type="Proteomes" id="UP001320702"/>
    </source>
</evidence>
<dbReference type="Gene3D" id="3.40.50.360">
    <property type="match status" value="1"/>
</dbReference>
<dbReference type="Proteomes" id="UP001320702">
    <property type="component" value="Unassembled WGS sequence"/>
</dbReference>
<evidence type="ECO:0000256" key="2">
    <source>
        <dbReference type="ARBA" id="ARBA00023002"/>
    </source>
</evidence>
<feature type="domain" description="Flavodoxin-like fold" evidence="3">
    <location>
        <begin position="1"/>
        <end position="187"/>
    </location>
</feature>
<dbReference type="InterPro" id="IPR051545">
    <property type="entry name" value="NAD(P)H_dehydrogenase_qn"/>
</dbReference>
<gene>
    <name evidence="4" type="ORF">MU516_11880</name>
</gene>
<sequence length="199" mass="22786">MRVLLIDGHPDQDRLTAHLLNLYQRALPAHHMIDRIAIRDLRFDPNLRRGYAEPQPLEDDLQRATQAMLDADHIVIAHPLWWGAEPALLKGFYDRVFLPGTTFQYHKRSPFWDKLLKGRSGDVLVTTDTPVAWLKLRFGNPLGKRLSHQVLGFCGIRPLRVGFFGPVRRGGAERRMAAWQKKLTQLAESAEALKRGRKA</sequence>
<dbReference type="Pfam" id="PF02525">
    <property type="entry name" value="Flavodoxin_2"/>
    <property type="match status" value="1"/>
</dbReference>
<dbReference type="PANTHER" id="PTHR10204:SF34">
    <property type="entry name" value="NAD(P)H DEHYDROGENASE [QUINONE] 1 ISOFORM 1"/>
    <property type="match status" value="1"/>
</dbReference>
<evidence type="ECO:0000313" key="4">
    <source>
        <dbReference type="EMBL" id="MCT4333563.1"/>
    </source>
</evidence>
<protein>
    <submittedName>
        <fullName evidence="4">NAD(P)H-dependent oxidoreductase</fullName>
    </submittedName>
</protein>
<dbReference type="RefSeq" id="WP_260277424.1">
    <property type="nucleotide sequence ID" value="NZ_JANAVZ010000006.1"/>
</dbReference>
<reference evidence="4 5" key="1">
    <citation type="submission" date="2022-04" db="EMBL/GenBank/DDBJ databases">
        <title>Paracoccus sp. YLB-12 draft genome sequence.</title>
        <authorList>
            <person name="Yu L."/>
        </authorList>
    </citation>
    <scope>NUCLEOTIDE SEQUENCE [LARGE SCALE GENOMIC DNA]</scope>
    <source>
        <strain evidence="4 5">YLB-12</strain>
    </source>
</reference>
<organism evidence="4 5">
    <name type="scientific">Paracoccus maritimus</name>
    <dbReference type="NCBI Taxonomy" id="2933292"/>
    <lineage>
        <taxon>Bacteria</taxon>
        <taxon>Pseudomonadati</taxon>
        <taxon>Pseudomonadota</taxon>
        <taxon>Alphaproteobacteria</taxon>
        <taxon>Rhodobacterales</taxon>
        <taxon>Paracoccaceae</taxon>
        <taxon>Paracoccus</taxon>
    </lineage>
</organism>
<evidence type="ECO:0000256" key="1">
    <source>
        <dbReference type="ARBA" id="ARBA00006252"/>
    </source>
</evidence>
<dbReference type="InterPro" id="IPR029039">
    <property type="entry name" value="Flavoprotein-like_sf"/>
</dbReference>
<comment type="caution">
    <text evidence="4">The sequence shown here is derived from an EMBL/GenBank/DDBJ whole genome shotgun (WGS) entry which is preliminary data.</text>
</comment>
<dbReference type="InterPro" id="IPR003680">
    <property type="entry name" value="Flavodoxin_fold"/>
</dbReference>
<accession>A0ABT2KAJ5</accession>
<dbReference type="SUPFAM" id="SSF52218">
    <property type="entry name" value="Flavoproteins"/>
    <property type="match status" value="1"/>
</dbReference>
<name>A0ABT2KAJ5_9RHOB</name>
<keyword evidence="5" id="KW-1185">Reference proteome</keyword>